<dbReference type="AlphaFoldDB" id="A0A0G4LWW4"/>
<feature type="compositionally biased region" description="Basic and acidic residues" evidence="1">
    <location>
        <begin position="99"/>
        <end position="121"/>
    </location>
</feature>
<feature type="region of interest" description="Disordered" evidence="1">
    <location>
        <begin position="1"/>
        <end position="21"/>
    </location>
</feature>
<reference evidence="2 3" key="1">
    <citation type="submission" date="2015-05" db="EMBL/GenBank/DDBJ databases">
        <authorList>
            <person name="Wang D.B."/>
            <person name="Wang M."/>
        </authorList>
    </citation>
    <scope>NUCLEOTIDE SEQUENCE [LARGE SCALE GENOMIC DNA]</scope>
    <source>
        <strain evidence="2">VL1</strain>
    </source>
</reference>
<feature type="region of interest" description="Disordered" evidence="1">
    <location>
        <begin position="85"/>
        <end position="141"/>
    </location>
</feature>
<dbReference type="STRING" id="100787.A0A0G4LWW4"/>
<dbReference type="Proteomes" id="UP000044602">
    <property type="component" value="Unassembled WGS sequence"/>
</dbReference>
<keyword evidence="3" id="KW-1185">Reference proteome</keyword>
<proteinExistence type="predicted"/>
<feature type="region of interest" description="Disordered" evidence="1">
    <location>
        <begin position="153"/>
        <end position="176"/>
    </location>
</feature>
<sequence>MASQQRNKPDEPGPVSQTMKQDPTLQGFFHVGIDGVVRSMSGSYTVRDARGLSAVQIANIIAHFPLTEEERGRYHGVDGSNITGHDELYHPAPGILPKKPTEAERDERRQIVEARQKEREGSGGSVTCRLPEADGMSTEDRLAQARTEIEERDALLEKENPTLACCKPSPFESHSY</sequence>
<accession>A0A0G4LWW4</accession>
<evidence type="ECO:0000313" key="2">
    <source>
        <dbReference type="EMBL" id="CRK26568.1"/>
    </source>
</evidence>
<name>A0A0G4LWW4_VERLO</name>
<organism evidence="2 3">
    <name type="scientific">Verticillium longisporum</name>
    <name type="common">Verticillium dahliae var. longisporum</name>
    <dbReference type="NCBI Taxonomy" id="100787"/>
    <lineage>
        <taxon>Eukaryota</taxon>
        <taxon>Fungi</taxon>
        <taxon>Dikarya</taxon>
        <taxon>Ascomycota</taxon>
        <taxon>Pezizomycotina</taxon>
        <taxon>Sordariomycetes</taxon>
        <taxon>Hypocreomycetidae</taxon>
        <taxon>Glomerellales</taxon>
        <taxon>Plectosphaerellaceae</taxon>
        <taxon>Verticillium</taxon>
    </lineage>
</organism>
<protein>
    <submittedName>
        <fullName evidence="2">Uncharacterized protein</fullName>
    </submittedName>
</protein>
<evidence type="ECO:0000313" key="3">
    <source>
        <dbReference type="Proteomes" id="UP000044602"/>
    </source>
</evidence>
<gene>
    <name evidence="2" type="ORF">BN1708_014572</name>
</gene>
<evidence type="ECO:0000256" key="1">
    <source>
        <dbReference type="SAM" id="MobiDB-lite"/>
    </source>
</evidence>
<dbReference type="EMBL" id="CVQH01020207">
    <property type="protein sequence ID" value="CRK26568.1"/>
    <property type="molecule type" value="Genomic_DNA"/>
</dbReference>